<accession>A0ABY4PP81</accession>
<evidence type="ECO:0000313" key="4">
    <source>
        <dbReference type="Proteomes" id="UP000829992"/>
    </source>
</evidence>
<dbReference type="InterPro" id="IPR009003">
    <property type="entry name" value="Peptidase_S1_PA"/>
</dbReference>
<keyword evidence="3" id="KW-0378">Hydrolase</keyword>
<keyword evidence="4" id="KW-1185">Reference proteome</keyword>
<dbReference type="Proteomes" id="UP000829992">
    <property type="component" value="Chromosome"/>
</dbReference>
<organism evidence="3 4">
    <name type="scientific">Streptomyces durmitorensis</name>
    <dbReference type="NCBI Taxonomy" id="319947"/>
    <lineage>
        <taxon>Bacteria</taxon>
        <taxon>Bacillati</taxon>
        <taxon>Actinomycetota</taxon>
        <taxon>Actinomycetes</taxon>
        <taxon>Kitasatosporales</taxon>
        <taxon>Streptomycetaceae</taxon>
        <taxon>Streptomyces</taxon>
    </lineage>
</organism>
<dbReference type="Pfam" id="PF13365">
    <property type="entry name" value="Trypsin_2"/>
    <property type="match status" value="1"/>
</dbReference>
<name>A0ABY4PP81_9ACTN</name>
<dbReference type="RefSeq" id="WP_249587094.1">
    <property type="nucleotide sequence ID" value="NZ_BAAAQL010000008.1"/>
</dbReference>
<gene>
    <name evidence="3" type="ORF">M4V62_11155</name>
</gene>
<dbReference type="Pfam" id="PF19916">
    <property type="entry name" value="VMAP-M0"/>
    <property type="match status" value="1"/>
</dbReference>
<dbReference type="GO" id="GO:0006508">
    <property type="term" value="P:proteolysis"/>
    <property type="evidence" value="ECO:0007669"/>
    <property type="project" value="UniProtKB-KW"/>
</dbReference>
<dbReference type="InterPro" id="IPR045450">
    <property type="entry name" value="VMAP_C"/>
</dbReference>
<feature type="domain" description="vWA-MoxR associated protein C-terminal" evidence="2">
    <location>
        <begin position="481"/>
        <end position="702"/>
    </location>
</feature>
<dbReference type="SUPFAM" id="SSF50494">
    <property type="entry name" value="Trypsin-like serine proteases"/>
    <property type="match status" value="1"/>
</dbReference>
<feature type="domain" description="vWA-MoxR associated protein middle region 0" evidence="1">
    <location>
        <begin position="343"/>
        <end position="451"/>
    </location>
</feature>
<reference evidence="3 4" key="1">
    <citation type="submission" date="2022-05" db="EMBL/GenBank/DDBJ databases">
        <authorList>
            <person name="Zhou X."/>
            <person name="Li K."/>
            <person name="Man Y."/>
        </authorList>
    </citation>
    <scope>NUCLEOTIDE SEQUENCE [LARGE SCALE GENOMIC DNA]</scope>
    <source>
        <strain evidence="3 4">MS405</strain>
    </source>
</reference>
<dbReference type="InterPro" id="IPR045555">
    <property type="entry name" value="VMAP-M0"/>
</dbReference>
<evidence type="ECO:0000259" key="1">
    <source>
        <dbReference type="Pfam" id="PF19916"/>
    </source>
</evidence>
<dbReference type="GO" id="GO:0008233">
    <property type="term" value="F:peptidase activity"/>
    <property type="evidence" value="ECO:0007669"/>
    <property type="project" value="UniProtKB-KW"/>
</dbReference>
<dbReference type="Pfam" id="PF20028">
    <property type="entry name" value="VMAP-C"/>
    <property type="match status" value="1"/>
</dbReference>
<keyword evidence="3" id="KW-0645">Protease</keyword>
<evidence type="ECO:0000259" key="2">
    <source>
        <dbReference type="Pfam" id="PF20028"/>
    </source>
</evidence>
<proteinExistence type="predicted"/>
<protein>
    <submittedName>
        <fullName evidence="3">Serine protease</fullName>
    </submittedName>
</protein>
<evidence type="ECO:0000313" key="3">
    <source>
        <dbReference type="EMBL" id="UQT55605.1"/>
    </source>
</evidence>
<sequence length="718" mass="78423">MGWFLTEAGSPSADPRHCVVSVLRTRDVKTAGAGVLLTPTRLLTCAHVVNDALGRRPFETRHPGRETVHVTLRGPSASVNHETRVVHWVPPRRLDGAAEVQEKSDHEWLGDLAVLRLDSMPHEAVPSPLWQPMVQGQSLRAWHGSGMSSSFADVRVKTCDDLLGYVDGEPTGMAIGPAFSGGPLWSVTDNAAVGLVVAHIMPPADPVTGAARPFSSQHLSRRSWGIPWQRIEAELRAVGADDLLDVAVADPDDPALPVLTELLEGIMPSPELRGDHARAVARRCGYGHPGGESAPTPAEFAQLLVTEPRALAALAEVLRRPEPAAVRPLLDAGQFSPVPRLLSPDEHRRLHQALKGVPAATLARLPEAVRAALPLAAAFPGADSTDAYLDHLECLPGDSRTDGEGFRVPALLRVMEYMAALCLPAQCARLRMWSDGVAKRLGIPRSALAERRSDAVDWSRTQGQRDVPLRVLVQVSRSGEDRYRLRVWCDEGAGPRQVSTEGDVTFSAALAARELLRVLESLHQASPSDRRPLVEALVDRAGLNLPIDEWESFGPDDLVPGVIGAEYPLVVNCPELLRRNERFLPDWRRRWRQLDTGVSLLFADESLGRREIYGALMDHADAVRVAVDVPPRLRDEVVQACLVVGIPVVVWDRGLGRESHAVERMSGVTTRELPEGVRSYRAKTVHQPRAFPGRPVLAWADPDRTVPQLHLSEPQEGT</sequence>
<dbReference type="EMBL" id="CP097289">
    <property type="protein sequence ID" value="UQT55605.1"/>
    <property type="molecule type" value="Genomic_DNA"/>
</dbReference>